<dbReference type="Proteomes" id="UP000027665">
    <property type="component" value="Unassembled WGS sequence"/>
</dbReference>
<dbReference type="Pfam" id="PF07729">
    <property type="entry name" value="FCD"/>
    <property type="match status" value="1"/>
</dbReference>
<dbReference type="Gene3D" id="1.20.120.530">
    <property type="entry name" value="GntR ligand-binding domain-like"/>
    <property type="match status" value="1"/>
</dbReference>
<evidence type="ECO:0000313" key="5">
    <source>
        <dbReference type="EMBL" id="KEJ93546.1"/>
    </source>
</evidence>
<dbReference type="eggNOG" id="COG1802">
    <property type="taxonomic scope" value="Bacteria"/>
</dbReference>
<sequence>MPCESQFTLKSLREQVYDYLRVQMNEGKIRPGSFLNLNDISRELGMSRTPLRDALFQLEAEGFITIFPRRGVVVNALTLEKIRNIYEMLGALESATLLLVAVRFHDGDAEAMEKLNQQMAKALEQNNFSLFYEDNLKFHNTYLDLSDNQEMLHAIKIRKERLYDFPRSKAFVKEWELHSVVEHQTMVDLLKEHDFNGAADFIRDVHWSFSVQERFIRKYYFAKHIDLDVSEEGGKKVE</sequence>
<accession>A0A073IVU3</accession>
<gene>
    <name evidence="5" type="ORF">EH55_01875</name>
</gene>
<dbReference type="Pfam" id="PF00392">
    <property type="entry name" value="GntR"/>
    <property type="match status" value="1"/>
</dbReference>
<dbReference type="SUPFAM" id="SSF48008">
    <property type="entry name" value="GntR ligand-binding domain-like"/>
    <property type="match status" value="1"/>
</dbReference>
<evidence type="ECO:0000256" key="2">
    <source>
        <dbReference type="ARBA" id="ARBA00023125"/>
    </source>
</evidence>
<protein>
    <submittedName>
        <fullName evidence="5">GntR family transcriptional regulator</fullName>
    </submittedName>
</protein>
<dbReference type="AlphaFoldDB" id="A0A073IVU3"/>
<keyword evidence="2" id="KW-0238">DNA-binding</keyword>
<dbReference type="EMBL" id="JMKI01000002">
    <property type="protein sequence ID" value="KEJ93546.1"/>
    <property type="molecule type" value="Genomic_DNA"/>
</dbReference>
<dbReference type="InterPro" id="IPR000524">
    <property type="entry name" value="Tscrpt_reg_HTH_GntR"/>
</dbReference>
<dbReference type="InterPro" id="IPR011711">
    <property type="entry name" value="GntR_C"/>
</dbReference>
<dbReference type="InterPro" id="IPR036388">
    <property type="entry name" value="WH-like_DNA-bd_sf"/>
</dbReference>
<name>A0A073IVU3_9BACT</name>
<dbReference type="SMART" id="SM00345">
    <property type="entry name" value="HTH_GNTR"/>
    <property type="match status" value="1"/>
</dbReference>
<dbReference type="OrthoDB" id="389878at2"/>
<reference evidence="5 6" key="1">
    <citation type="submission" date="2014-04" db="EMBL/GenBank/DDBJ databases">
        <title>Draft Genome Sequence of Synergistes jonesii.</title>
        <authorList>
            <person name="Coil D.A."/>
            <person name="Eisen J.A."/>
            <person name="Holland-Moritz H.E."/>
        </authorList>
    </citation>
    <scope>NUCLEOTIDE SEQUENCE [LARGE SCALE GENOMIC DNA]</scope>
    <source>
        <strain evidence="5 6">78-1</strain>
    </source>
</reference>
<dbReference type="PROSITE" id="PS50949">
    <property type="entry name" value="HTH_GNTR"/>
    <property type="match status" value="1"/>
</dbReference>
<dbReference type="RefSeq" id="WP_037974034.1">
    <property type="nucleotide sequence ID" value="NZ_JAXDSK010000018.1"/>
</dbReference>
<keyword evidence="1" id="KW-0805">Transcription regulation</keyword>
<dbReference type="InterPro" id="IPR008920">
    <property type="entry name" value="TF_FadR/GntR_C"/>
</dbReference>
<feature type="domain" description="HTH gntR-type" evidence="4">
    <location>
        <begin position="10"/>
        <end position="77"/>
    </location>
</feature>
<dbReference type="Gene3D" id="1.10.10.10">
    <property type="entry name" value="Winged helix-like DNA-binding domain superfamily/Winged helix DNA-binding domain"/>
    <property type="match status" value="1"/>
</dbReference>
<dbReference type="STRING" id="2754.EH55_01875"/>
<evidence type="ECO:0000313" key="6">
    <source>
        <dbReference type="Proteomes" id="UP000027665"/>
    </source>
</evidence>
<dbReference type="CDD" id="cd07377">
    <property type="entry name" value="WHTH_GntR"/>
    <property type="match status" value="1"/>
</dbReference>
<dbReference type="SMART" id="SM00895">
    <property type="entry name" value="FCD"/>
    <property type="match status" value="1"/>
</dbReference>
<dbReference type="GO" id="GO:0003700">
    <property type="term" value="F:DNA-binding transcription factor activity"/>
    <property type="evidence" value="ECO:0007669"/>
    <property type="project" value="InterPro"/>
</dbReference>
<dbReference type="GO" id="GO:0003677">
    <property type="term" value="F:DNA binding"/>
    <property type="evidence" value="ECO:0007669"/>
    <property type="project" value="UniProtKB-KW"/>
</dbReference>
<dbReference type="PANTHER" id="PTHR43537">
    <property type="entry name" value="TRANSCRIPTIONAL REGULATOR, GNTR FAMILY"/>
    <property type="match status" value="1"/>
</dbReference>
<dbReference type="InterPro" id="IPR036390">
    <property type="entry name" value="WH_DNA-bd_sf"/>
</dbReference>
<evidence type="ECO:0000259" key="4">
    <source>
        <dbReference type="PROSITE" id="PS50949"/>
    </source>
</evidence>
<dbReference type="PANTHER" id="PTHR43537:SF24">
    <property type="entry name" value="GLUCONATE OPERON TRANSCRIPTIONAL REPRESSOR"/>
    <property type="match status" value="1"/>
</dbReference>
<dbReference type="GeneID" id="90982436"/>
<keyword evidence="3" id="KW-0804">Transcription</keyword>
<dbReference type="PATRIC" id="fig|2754.20.peg.335"/>
<keyword evidence="6" id="KW-1185">Reference proteome</keyword>
<organism evidence="5 6">
    <name type="scientific">Synergistes jonesii</name>
    <dbReference type="NCBI Taxonomy" id="2754"/>
    <lineage>
        <taxon>Bacteria</taxon>
        <taxon>Thermotogati</taxon>
        <taxon>Synergistota</taxon>
        <taxon>Synergistia</taxon>
        <taxon>Synergistales</taxon>
        <taxon>Synergistaceae</taxon>
        <taxon>Synergistes</taxon>
    </lineage>
</organism>
<proteinExistence type="predicted"/>
<dbReference type="SUPFAM" id="SSF46785">
    <property type="entry name" value="Winged helix' DNA-binding domain"/>
    <property type="match status" value="1"/>
</dbReference>
<evidence type="ECO:0000256" key="3">
    <source>
        <dbReference type="ARBA" id="ARBA00023163"/>
    </source>
</evidence>
<comment type="caution">
    <text evidence="5">The sequence shown here is derived from an EMBL/GenBank/DDBJ whole genome shotgun (WGS) entry which is preliminary data.</text>
</comment>
<evidence type="ECO:0000256" key="1">
    <source>
        <dbReference type="ARBA" id="ARBA00023015"/>
    </source>
</evidence>